<dbReference type="AlphaFoldDB" id="X1C678"/>
<sequence>MRTGVANGIHGTVSDAEGLSSLKISIQHDSGAYWRPDGSFGARQWHDGNVVAPDGHWRLMFSPAAAGEYVVTVVA</sequence>
<gene>
    <name evidence="1" type="ORF">S01H4_37909</name>
</gene>
<feature type="non-terminal residue" evidence="1">
    <location>
        <position position="75"/>
    </location>
</feature>
<evidence type="ECO:0000313" key="1">
    <source>
        <dbReference type="EMBL" id="GAH03556.1"/>
    </source>
</evidence>
<reference evidence="1" key="1">
    <citation type="journal article" date="2014" name="Front. Microbiol.">
        <title>High frequency of phylogenetically diverse reductive dehalogenase-homologous genes in deep subseafloor sedimentary metagenomes.</title>
        <authorList>
            <person name="Kawai M."/>
            <person name="Futagami T."/>
            <person name="Toyoda A."/>
            <person name="Takaki Y."/>
            <person name="Nishi S."/>
            <person name="Hori S."/>
            <person name="Arai W."/>
            <person name="Tsubouchi T."/>
            <person name="Morono Y."/>
            <person name="Uchiyama I."/>
            <person name="Ito T."/>
            <person name="Fujiyama A."/>
            <person name="Inagaki F."/>
            <person name="Takami H."/>
        </authorList>
    </citation>
    <scope>NUCLEOTIDE SEQUENCE</scope>
    <source>
        <strain evidence="1">Expedition CK06-06</strain>
    </source>
</reference>
<protein>
    <submittedName>
        <fullName evidence="1">Uncharacterized protein</fullName>
    </submittedName>
</protein>
<comment type="caution">
    <text evidence="1">The sequence shown here is derived from an EMBL/GenBank/DDBJ whole genome shotgun (WGS) entry which is preliminary data.</text>
</comment>
<name>X1C678_9ZZZZ</name>
<accession>X1C678</accession>
<dbReference type="EMBL" id="BART01020398">
    <property type="protein sequence ID" value="GAH03556.1"/>
    <property type="molecule type" value="Genomic_DNA"/>
</dbReference>
<proteinExistence type="predicted"/>
<organism evidence="1">
    <name type="scientific">marine sediment metagenome</name>
    <dbReference type="NCBI Taxonomy" id="412755"/>
    <lineage>
        <taxon>unclassified sequences</taxon>
        <taxon>metagenomes</taxon>
        <taxon>ecological metagenomes</taxon>
    </lineage>
</organism>